<dbReference type="RefSeq" id="WP_057856419.1">
    <property type="nucleotide sequence ID" value="NZ_LLYB01000034.1"/>
</dbReference>
<evidence type="ECO:0000313" key="3">
    <source>
        <dbReference type="Proteomes" id="UP000051660"/>
    </source>
</evidence>
<dbReference type="CDD" id="cd03801">
    <property type="entry name" value="GT4_PimA-like"/>
    <property type="match status" value="1"/>
</dbReference>
<dbReference type="AlphaFoldDB" id="A0A0R3N784"/>
<organism evidence="2 3">
    <name type="scientific">Bradyrhizobium lablabi</name>
    <dbReference type="NCBI Taxonomy" id="722472"/>
    <lineage>
        <taxon>Bacteria</taxon>
        <taxon>Pseudomonadati</taxon>
        <taxon>Pseudomonadota</taxon>
        <taxon>Alphaproteobacteria</taxon>
        <taxon>Hyphomicrobiales</taxon>
        <taxon>Nitrobacteraceae</taxon>
        <taxon>Bradyrhizobium</taxon>
    </lineage>
</organism>
<reference evidence="2 3" key="1">
    <citation type="submission" date="2014-03" db="EMBL/GenBank/DDBJ databases">
        <title>Bradyrhizobium valentinum sp. nov., isolated from effective nodules of Lupinus mariae-josephae, a lupine endemic of basic-lime soils in Eastern Spain.</title>
        <authorList>
            <person name="Duran D."/>
            <person name="Rey L."/>
            <person name="Navarro A."/>
            <person name="Busquets A."/>
            <person name="Imperial J."/>
            <person name="Ruiz-Argueso T."/>
        </authorList>
    </citation>
    <scope>NUCLEOTIDE SEQUENCE [LARGE SCALE GENOMIC DNA]</scope>
    <source>
        <strain evidence="2 3">CCBAU 23086</strain>
    </source>
</reference>
<feature type="domain" description="Glycosyl transferase family 1" evidence="1">
    <location>
        <begin position="200"/>
        <end position="335"/>
    </location>
</feature>
<dbReference type="SUPFAM" id="SSF53756">
    <property type="entry name" value="UDP-Glycosyltransferase/glycogen phosphorylase"/>
    <property type="match status" value="1"/>
</dbReference>
<dbReference type="OrthoDB" id="9801609at2"/>
<dbReference type="EMBL" id="LLYB01000034">
    <property type="protein sequence ID" value="KRR28017.1"/>
    <property type="molecule type" value="Genomic_DNA"/>
</dbReference>
<name>A0A0R3N784_9BRAD</name>
<dbReference type="Proteomes" id="UP000051660">
    <property type="component" value="Unassembled WGS sequence"/>
</dbReference>
<dbReference type="GO" id="GO:0016757">
    <property type="term" value="F:glycosyltransferase activity"/>
    <property type="evidence" value="ECO:0007669"/>
    <property type="project" value="InterPro"/>
</dbReference>
<dbReference type="Gene3D" id="3.40.50.2000">
    <property type="entry name" value="Glycogen Phosphorylase B"/>
    <property type="match status" value="1"/>
</dbReference>
<proteinExistence type="predicted"/>
<evidence type="ECO:0000259" key="1">
    <source>
        <dbReference type="Pfam" id="PF00534"/>
    </source>
</evidence>
<comment type="caution">
    <text evidence="2">The sequence shown here is derived from an EMBL/GenBank/DDBJ whole genome shotgun (WGS) entry which is preliminary data.</text>
</comment>
<dbReference type="Gene3D" id="3.40.50.11090">
    <property type="match status" value="1"/>
</dbReference>
<gene>
    <name evidence="2" type="ORF">CQ14_08580</name>
</gene>
<evidence type="ECO:0000313" key="2">
    <source>
        <dbReference type="EMBL" id="KRR28017.1"/>
    </source>
</evidence>
<protein>
    <recommendedName>
        <fullName evidence="1">Glycosyl transferase family 1 domain-containing protein</fullName>
    </recommendedName>
</protein>
<dbReference type="InterPro" id="IPR001296">
    <property type="entry name" value="Glyco_trans_1"/>
</dbReference>
<accession>A0A0R3N784</accession>
<dbReference type="Pfam" id="PF00534">
    <property type="entry name" value="Glycos_transf_1"/>
    <property type="match status" value="1"/>
</dbReference>
<sequence>MRITFVLPTVSMAGGIRVVGIYARELMEMGHSVCLVSPPPKPLSLRQKFRSWRKGDGWPRYQVALPSHLDGDSLDHHVLDVWRPVNDADVPDADVVVATWWETAEWVNALSPQKGAKAYFIQHHEVFFYLPIERCRATYRLPMHKIVIARWLKQVMEKEYGDNAVDLVPNSVDKSQFFASARGKQEVATVGLLYSSASFKGVRTSFAALRDVRKKMPDLRIVCFGSEYPNSELPLPADTEFILSPPQDQIRDIYARCDVWVAASTSEGFNLPAMEAMACRTPVVATRTGWPDEAIRTKRNGVLVDIDDVSGLADGIEWVLTRNEDDWRKLSSNAYATVEESSWKSSASMFEEALKNACRRAARREVGGDCTVCEV</sequence>
<dbReference type="PANTHER" id="PTHR12526">
    <property type="entry name" value="GLYCOSYLTRANSFERASE"/>
    <property type="match status" value="1"/>
</dbReference>